<dbReference type="Proteomes" id="UP000215914">
    <property type="component" value="Chromosome 10"/>
</dbReference>
<dbReference type="FunCoup" id="A0A251TJK2">
    <property type="interactions" value="638"/>
</dbReference>
<dbReference type="GO" id="GO:0048046">
    <property type="term" value="C:apoplast"/>
    <property type="evidence" value="ECO:0007669"/>
    <property type="project" value="UniProtKB-SubCell"/>
</dbReference>
<dbReference type="PANTHER" id="PTHR31080">
    <property type="entry name" value="PECTINESTERASE INHIBITOR-LIKE"/>
    <property type="match status" value="1"/>
</dbReference>
<evidence type="ECO:0000256" key="1">
    <source>
        <dbReference type="ARBA" id="ARBA00004271"/>
    </source>
</evidence>
<dbReference type="FunFam" id="1.20.140.40:FF:000006">
    <property type="entry name" value="Pectinesterase inhibitor 3"/>
    <property type="match status" value="1"/>
</dbReference>
<evidence type="ECO:0000313" key="10">
    <source>
        <dbReference type="EMBL" id="OTG10171.1"/>
    </source>
</evidence>
<proteinExistence type="inferred from homology"/>
<dbReference type="InterPro" id="IPR035513">
    <property type="entry name" value="Invertase/methylesterase_inhib"/>
</dbReference>
<reference evidence="10" key="2">
    <citation type="submission" date="2017-02" db="EMBL/GenBank/DDBJ databases">
        <title>Sunflower complete genome.</title>
        <authorList>
            <person name="Langlade N."/>
            <person name="Munos S."/>
        </authorList>
    </citation>
    <scope>NUCLEOTIDE SEQUENCE [LARGE SCALE GENOMIC DNA]</scope>
    <source>
        <tissue evidence="10">Leaves</tissue>
    </source>
</reference>
<dbReference type="EMBL" id="CM007899">
    <property type="protein sequence ID" value="OTG10171.1"/>
    <property type="molecule type" value="Genomic_DNA"/>
</dbReference>
<dbReference type="OMA" id="YQNLCIH"/>
<dbReference type="GO" id="GO:0009827">
    <property type="term" value="P:plant-type cell wall modification"/>
    <property type="evidence" value="ECO:0000318"/>
    <property type="project" value="GO_Central"/>
</dbReference>
<dbReference type="Pfam" id="PF04043">
    <property type="entry name" value="PMEI"/>
    <property type="match status" value="1"/>
</dbReference>
<dbReference type="EMBL" id="MNCJ02000325">
    <property type="protein sequence ID" value="KAF5785206.1"/>
    <property type="molecule type" value="Genomic_DNA"/>
</dbReference>
<gene>
    <name evidence="10" type="ORF">HannXRQ_Chr10g0284661</name>
    <name evidence="9" type="ORF">HanXRQr2_Chr10g0425841</name>
</gene>
<dbReference type="SUPFAM" id="SSF101148">
    <property type="entry name" value="Plant invertase/pectin methylesterase inhibitor"/>
    <property type="match status" value="1"/>
</dbReference>
<reference evidence="9" key="3">
    <citation type="submission" date="2020-06" db="EMBL/GenBank/DDBJ databases">
        <title>Helianthus annuus Genome sequencing and assembly Release 2.</title>
        <authorList>
            <person name="Gouzy J."/>
            <person name="Langlade N."/>
            <person name="Munos S."/>
        </authorList>
    </citation>
    <scope>NUCLEOTIDE SEQUENCE</scope>
    <source>
        <tissue evidence="9">Leaves</tissue>
    </source>
</reference>
<dbReference type="OrthoDB" id="1430376at2759"/>
<feature type="domain" description="Pectinesterase inhibitor" evidence="8">
    <location>
        <begin position="28"/>
        <end position="182"/>
    </location>
</feature>
<dbReference type="SMART" id="SM00856">
    <property type="entry name" value="PMEI"/>
    <property type="match status" value="1"/>
</dbReference>
<accession>A0A251TJK2</accession>
<dbReference type="Gene3D" id="1.20.140.40">
    <property type="entry name" value="Invertase/pectin methylesterase inhibitor family protein"/>
    <property type="match status" value="1"/>
</dbReference>
<reference evidence="9 11" key="1">
    <citation type="journal article" date="2017" name="Nature">
        <title>The sunflower genome provides insights into oil metabolism, flowering and Asterid evolution.</title>
        <authorList>
            <person name="Badouin H."/>
            <person name="Gouzy J."/>
            <person name="Grassa C.J."/>
            <person name="Murat F."/>
            <person name="Staton S.E."/>
            <person name="Cottret L."/>
            <person name="Lelandais-Briere C."/>
            <person name="Owens G.L."/>
            <person name="Carrere S."/>
            <person name="Mayjonade B."/>
            <person name="Legrand L."/>
            <person name="Gill N."/>
            <person name="Kane N.C."/>
            <person name="Bowers J.E."/>
            <person name="Hubner S."/>
            <person name="Bellec A."/>
            <person name="Berard A."/>
            <person name="Berges H."/>
            <person name="Blanchet N."/>
            <person name="Boniface M.C."/>
            <person name="Brunel D."/>
            <person name="Catrice O."/>
            <person name="Chaidir N."/>
            <person name="Claudel C."/>
            <person name="Donnadieu C."/>
            <person name="Faraut T."/>
            <person name="Fievet G."/>
            <person name="Helmstetter N."/>
            <person name="King M."/>
            <person name="Knapp S.J."/>
            <person name="Lai Z."/>
            <person name="Le Paslier M.C."/>
            <person name="Lippi Y."/>
            <person name="Lorenzon L."/>
            <person name="Mandel J.R."/>
            <person name="Marage G."/>
            <person name="Marchand G."/>
            <person name="Marquand E."/>
            <person name="Bret-Mestries E."/>
            <person name="Morien E."/>
            <person name="Nambeesan S."/>
            <person name="Nguyen T."/>
            <person name="Pegot-Espagnet P."/>
            <person name="Pouilly N."/>
            <person name="Raftis F."/>
            <person name="Sallet E."/>
            <person name="Schiex T."/>
            <person name="Thomas J."/>
            <person name="Vandecasteele C."/>
            <person name="Vares D."/>
            <person name="Vear F."/>
            <person name="Vautrin S."/>
            <person name="Crespi M."/>
            <person name="Mangin B."/>
            <person name="Burke J.M."/>
            <person name="Salse J."/>
            <person name="Munos S."/>
            <person name="Vincourt P."/>
            <person name="Rieseberg L.H."/>
            <person name="Langlade N.B."/>
        </authorList>
    </citation>
    <scope>NUCLEOTIDE SEQUENCE [LARGE SCALE GENOMIC DNA]</scope>
    <source>
        <strain evidence="11">cv. SF193</strain>
        <tissue evidence="9">Leaves</tissue>
    </source>
</reference>
<feature type="signal peptide" evidence="7">
    <location>
        <begin position="1"/>
        <end position="25"/>
    </location>
</feature>
<comment type="similarity">
    <text evidence="6">Belongs to the PMEI family.</text>
</comment>
<dbReference type="GO" id="GO:0009505">
    <property type="term" value="C:plant-type cell wall"/>
    <property type="evidence" value="ECO:0000318"/>
    <property type="project" value="GO_Central"/>
</dbReference>
<keyword evidence="4 7" id="KW-0732">Signal</keyword>
<organism evidence="10 11">
    <name type="scientific">Helianthus annuus</name>
    <name type="common">Common sunflower</name>
    <dbReference type="NCBI Taxonomy" id="4232"/>
    <lineage>
        <taxon>Eukaryota</taxon>
        <taxon>Viridiplantae</taxon>
        <taxon>Streptophyta</taxon>
        <taxon>Embryophyta</taxon>
        <taxon>Tracheophyta</taxon>
        <taxon>Spermatophyta</taxon>
        <taxon>Magnoliopsida</taxon>
        <taxon>eudicotyledons</taxon>
        <taxon>Gunneridae</taxon>
        <taxon>Pentapetalae</taxon>
        <taxon>asterids</taxon>
        <taxon>campanulids</taxon>
        <taxon>Asterales</taxon>
        <taxon>Asteraceae</taxon>
        <taxon>Asteroideae</taxon>
        <taxon>Heliantheae alliance</taxon>
        <taxon>Heliantheae</taxon>
        <taxon>Helianthus</taxon>
    </lineage>
</organism>
<keyword evidence="2" id="KW-0052">Apoplast</keyword>
<dbReference type="GO" id="GO:0010214">
    <property type="term" value="P:seed coat development"/>
    <property type="evidence" value="ECO:0000318"/>
    <property type="project" value="GO_Central"/>
</dbReference>
<dbReference type="GO" id="GO:0030599">
    <property type="term" value="F:pectinesterase activity"/>
    <property type="evidence" value="ECO:0007669"/>
    <property type="project" value="UniProtKB-EC"/>
</dbReference>
<evidence type="ECO:0000313" key="11">
    <source>
        <dbReference type="Proteomes" id="UP000215914"/>
    </source>
</evidence>
<dbReference type="GO" id="GO:0046910">
    <property type="term" value="F:pectinesterase inhibitor activity"/>
    <property type="evidence" value="ECO:0000318"/>
    <property type="project" value="GO_Central"/>
</dbReference>
<protein>
    <submittedName>
        <fullName evidence="9">Pectinesterase</fullName>
        <ecNumber evidence="9">3.1.1.11</ecNumber>
    </submittedName>
    <submittedName>
        <fullName evidence="10">Putative plant invertase/pectin methylesterase inhibitor superfamily protein</fullName>
    </submittedName>
</protein>
<dbReference type="InterPro" id="IPR051955">
    <property type="entry name" value="PME_Inhibitor"/>
</dbReference>
<dbReference type="NCBIfam" id="TIGR01614">
    <property type="entry name" value="PME_inhib"/>
    <property type="match status" value="1"/>
</dbReference>
<evidence type="ECO:0000256" key="5">
    <source>
        <dbReference type="ARBA" id="ARBA00023157"/>
    </source>
</evidence>
<dbReference type="Gramene" id="mRNA:HanXRQr2_Chr10g0425841">
    <property type="protein sequence ID" value="CDS:HanXRQr2_Chr10g0425841.1"/>
    <property type="gene ID" value="HanXRQr2_Chr10g0425841"/>
</dbReference>
<dbReference type="CDD" id="cd15798">
    <property type="entry name" value="PMEI-like_3"/>
    <property type="match status" value="1"/>
</dbReference>
<sequence>MVCTRIMLVTFLLLSWLAAPSCSWGSREGNSYVKDACSVTRYQNLCIHSLSSFSNTAKRDPSKWARAGISVTIGVTKNTTRYLIALKKKNTMKGRNRVAVLDCVEEFQDALDNLHKSLGVLRHISGELFDAQMGDVTTWISSAITDEDTCLDGFEGQKGKAIKKLASKVTKVGYFTSNALALVTKLASAGP</sequence>
<dbReference type="GO" id="GO:0048358">
    <property type="term" value="P:mucilage pectin biosynthetic process"/>
    <property type="evidence" value="ECO:0000318"/>
    <property type="project" value="GO_Central"/>
</dbReference>
<dbReference type="InterPro" id="IPR006501">
    <property type="entry name" value="Pectinesterase_inhib_dom"/>
</dbReference>
<evidence type="ECO:0000256" key="6">
    <source>
        <dbReference type="ARBA" id="ARBA00038471"/>
    </source>
</evidence>
<keyword evidence="5" id="KW-1015">Disulfide bond</keyword>
<dbReference type="EC" id="3.1.1.11" evidence="9"/>
<evidence type="ECO:0000259" key="8">
    <source>
        <dbReference type="SMART" id="SM00856"/>
    </source>
</evidence>
<feature type="chain" id="PRO_5012422596" evidence="7">
    <location>
        <begin position="26"/>
        <end position="191"/>
    </location>
</feature>
<dbReference type="InParanoid" id="A0A251TJK2"/>
<keyword evidence="9" id="KW-0378">Hydrolase</keyword>
<evidence type="ECO:0000313" key="9">
    <source>
        <dbReference type="EMBL" id="KAF5785206.1"/>
    </source>
</evidence>
<evidence type="ECO:0000256" key="2">
    <source>
        <dbReference type="ARBA" id="ARBA00022523"/>
    </source>
</evidence>
<comment type="subcellular location">
    <subcellularLocation>
        <location evidence="1">Secreted</location>
        <location evidence="1">Extracellular space</location>
        <location evidence="1">Apoplast</location>
    </subcellularLocation>
</comment>
<keyword evidence="11" id="KW-1185">Reference proteome</keyword>
<evidence type="ECO:0000256" key="3">
    <source>
        <dbReference type="ARBA" id="ARBA00022525"/>
    </source>
</evidence>
<evidence type="ECO:0000256" key="7">
    <source>
        <dbReference type="SAM" id="SignalP"/>
    </source>
</evidence>
<evidence type="ECO:0000256" key="4">
    <source>
        <dbReference type="ARBA" id="ARBA00022729"/>
    </source>
</evidence>
<dbReference type="AlphaFoldDB" id="A0A251TJK2"/>
<name>A0A251TJK2_HELAN</name>
<keyword evidence="3" id="KW-0964">Secreted</keyword>
<dbReference type="PANTHER" id="PTHR31080:SF158">
    <property type="entry name" value="PLANT INVERTASE_PECTIN METHYLESTERASE INHIBITOR SUPERFAMILY PROTEIN"/>
    <property type="match status" value="1"/>
</dbReference>